<evidence type="ECO:0000256" key="1">
    <source>
        <dbReference type="SAM" id="SignalP"/>
    </source>
</evidence>
<gene>
    <name evidence="2" type="ORF">RC62_2754</name>
</gene>
<proteinExistence type="predicted"/>
<comment type="caution">
    <text evidence="2">The sequence shown here is derived from an EMBL/GenBank/DDBJ whole genome shotgun (WGS) entry which is preliminary data.</text>
</comment>
<accession>A0A0N8VLV6</accession>
<evidence type="ECO:0000313" key="2">
    <source>
        <dbReference type="EMBL" id="KQB37588.1"/>
    </source>
</evidence>
<dbReference type="PATRIC" id="fig|362413.3.peg.2701"/>
<evidence type="ECO:0000313" key="3">
    <source>
        <dbReference type="Proteomes" id="UP000050443"/>
    </source>
</evidence>
<feature type="chain" id="PRO_5006033338" description="Lipoprotein" evidence="1">
    <location>
        <begin position="31"/>
        <end position="139"/>
    </location>
</feature>
<reference evidence="2 3" key="1">
    <citation type="submission" date="2014-09" db="EMBL/GenBank/DDBJ databases">
        <title>Genome sequence of Flavobacterium aquidurense RC62.</title>
        <authorList>
            <person name="Kim J.F."/>
            <person name="Kwak M.-J."/>
        </authorList>
    </citation>
    <scope>NUCLEOTIDE SEQUENCE [LARGE SCALE GENOMIC DNA]</scope>
    <source>
        <strain evidence="2 3">RC62</strain>
    </source>
</reference>
<dbReference type="RefSeq" id="WP_055098322.1">
    <property type="nucleotide sequence ID" value="NZ_JRLF01000015.1"/>
</dbReference>
<dbReference type="OrthoDB" id="1353352at2"/>
<organism evidence="2 3">
    <name type="scientific">Flavobacterium aquidurense</name>
    <dbReference type="NCBI Taxonomy" id="362413"/>
    <lineage>
        <taxon>Bacteria</taxon>
        <taxon>Pseudomonadati</taxon>
        <taxon>Bacteroidota</taxon>
        <taxon>Flavobacteriia</taxon>
        <taxon>Flavobacteriales</taxon>
        <taxon>Flavobacteriaceae</taxon>
        <taxon>Flavobacterium</taxon>
    </lineage>
</organism>
<sequence length="139" mass="15545">MKKLSFFKSTISFVLLLSMSILLVNCSSNRDDDNTSPNSTAFNVDDFALTITSKKFAGDWLEINFAVKNTSKISYSKYEQGNFTVKFTAKTTDGEVFQRATYVEYVEAGVTYTDDVHLNYTAGKTLDLNTLTAVIVQDK</sequence>
<dbReference type="EMBL" id="JRLF01000015">
    <property type="protein sequence ID" value="KQB37588.1"/>
    <property type="molecule type" value="Genomic_DNA"/>
</dbReference>
<feature type="signal peptide" evidence="1">
    <location>
        <begin position="1"/>
        <end position="30"/>
    </location>
</feature>
<name>A0A0N8VLV6_9FLAO</name>
<dbReference type="STRING" id="362413.RC62_2754"/>
<dbReference type="Proteomes" id="UP000050443">
    <property type="component" value="Unassembled WGS sequence"/>
</dbReference>
<keyword evidence="1" id="KW-0732">Signal</keyword>
<protein>
    <recommendedName>
        <fullName evidence="4">Lipoprotein</fullName>
    </recommendedName>
</protein>
<evidence type="ECO:0008006" key="4">
    <source>
        <dbReference type="Google" id="ProtNLM"/>
    </source>
</evidence>
<dbReference type="AlphaFoldDB" id="A0A0N8VLV6"/>